<organism evidence="3 4">
    <name type="scientific">Advenella kashmirensis W13003</name>
    <dbReference type="NCBI Taxonomy" id="1424334"/>
    <lineage>
        <taxon>Bacteria</taxon>
        <taxon>Pseudomonadati</taxon>
        <taxon>Pseudomonadota</taxon>
        <taxon>Betaproteobacteria</taxon>
        <taxon>Burkholderiales</taxon>
        <taxon>Alcaligenaceae</taxon>
    </lineage>
</organism>
<dbReference type="eggNOG" id="COG2510">
    <property type="taxonomic scope" value="Bacteria"/>
</dbReference>
<dbReference type="Gene3D" id="1.10.3730.20">
    <property type="match status" value="1"/>
</dbReference>
<dbReference type="PATRIC" id="fig|1424334.3.peg.2401"/>
<keyword evidence="1" id="KW-1133">Transmembrane helix</keyword>
<feature type="transmembrane region" description="Helical" evidence="1">
    <location>
        <begin position="79"/>
        <end position="100"/>
    </location>
</feature>
<dbReference type="InterPro" id="IPR037185">
    <property type="entry name" value="EmrE-like"/>
</dbReference>
<comment type="caution">
    <text evidence="3">The sequence shown here is derived from an EMBL/GenBank/DDBJ whole genome shotgun (WGS) entry which is preliminary data.</text>
</comment>
<keyword evidence="1" id="KW-0812">Transmembrane</keyword>
<dbReference type="RefSeq" id="WP_024005350.1">
    <property type="nucleotide sequence ID" value="NZ_KI650980.1"/>
</dbReference>
<feature type="domain" description="EamA" evidence="2">
    <location>
        <begin position="170"/>
        <end position="294"/>
    </location>
</feature>
<feature type="transmembrane region" description="Helical" evidence="1">
    <location>
        <begin position="107"/>
        <end position="127"/>
    </location>
</feature>
<dbReference type="HOGENOM" id="CLU_082109_0_0_4"/>
<name>V8QRC8_9BURK</name>
<evidence type="ECO:0000256" key="1">
    <source>
        <dbReference type="SAM" id="Phobius"/>
    </source>
</evidence>
<feature type="transmembrane region" description="Helical" evidence="1">
    <location>
        <begin position="249"/>
        <end position="269"/>
    </location>
</feature>
<keyword evidence="4" id="KW-1185">Reference proteome</keyword>
<dbReference type="SUPFAM" id="SSF103481">
    <property type="entry name" value="Multidrug resistance efflux transporter EmrE"/>
    <property type="match status" value="2"/>
</dbReference>
<dbReference type="AlphaFoldDB" id="V8QRC8"/>
<feature type="transmembrane region" description="Helical" evidence="1">
    <location>
        <begin position="47"/>
        <end position="67"/>
    </location>
</feature>
<feature type="transmembrane region" description="Helical" evidence="1">
    <location>
        <begin position="16"/>
        <end position="35"/>
    </location>
</feature>
<dbReference type="GO" id="GO:0016020">
    <property type="term" value="C:membrane"/>
    <property type="evidence" value="ECO:0007669"/>
    <property type="project" value="InterPro"/>
</dbReference>
<feature type="transmembrane region" description="Helical" evidence="1">
    <location>
        <begin position="164"/>
        <end position="185"/>
    </location>
</feature>
<evidence type="ECO:0000259" key="2">
    <source>
        <dbReference type="Pfam" id="PF00892"/>
    </source>
</evidence>
<dbReference type="OrthoDB" id="7375968at2"/>
<gene>
    <name evidence="3" type="ORF">W822_11920</name>
</gene>
<feature type="transmembrane region" description="Helical" evidence="1">
    <location>
        <begin position="191"/>
        <end position="211"/>
    </location>
</feature>
<dbReference type="STRING" id="1424334.W822_11920"/>
<accession>V8QRC8</accession>
<protein>
    <submittedName>
        <fullName evidence="3">DMT family permease</fullName>
    </submittedName>
</protein>
<reference evidence="3 4" key="1">
    <citation type="journal article" date="2014" name="Genome Announc.">
        <title>Draft Genome Sequence of Advenella kashmirensis Strain W13003, a Polycyclic Aromatic Hydrocarbon-Degrading Bacterium.</title>
        <authorList>
            <person name="Wang X."/>
            <person name="Jin D."/>
            <person name="Zhou L."/>
            <person name="Wu L."/>
            <person name="An W."/>
            <person name="Zhao L."/>
        </authorList>
    </citation>
    <scope>NUCLEOTIDE SEQUENCE [LARGE SCALE GENOMIC DNA]</scope>
    <source>
        <strain evidence="3 4">W13003</strain>
    </source>
</reference>
<evidence type="ECO:0000313" key="4">
    <source>
        <dbReference type="Proteomes" id="UP000018733"/>
    </source>
</evidence>
<dbReference type="InterPro" id="IPR000620">
    <property type="entry name" value="EamA_dom"/>
</dbReference>
<sequence>MPFAIEFFVTRVHDKGAFILGTTLALASAVLYGIVDFAGGRISRQINGIALALYVQLSGLVTMLVFAPALPGAINIDGLLWGAVSGIGSGLAIMFLYTGIGKGKISLIVPLVAVVGAAIPVLIGITLLGERPAMIALVGVGLVFPAILLVSGGGRTGDGKWMAGFSDCLIAGAGVALQYAAIAHAPENSGLWPLVTNRAASIVLVLAYGRSVGAPGCVPTRHIFSAAWIGAVASSSLAFYLLATRLSMMTITVVLASLYPVIPSILAIYILKERITTNQKLGLGLAVIAVMLITMPESVI</sequence>
<evidence type="ECO:0000313" key="3">
    <source>
        <dbReference type="EMBL" id="ETF01519.1"/>
    </source>
</evidence>
<keyword evidence="1" id="KW-0472">Membrane</keyword>
<feature type="transmembrane region" description="Helical" evidence="1">
    <location>
        <begin position="223"/>
        <end position="243"/>
    </location>
</feature>
<dbReference type="Pfam" id="PF00892">
    <property type="entry name" value="EamA"/>
    <property type="match status" value="1"/>
</dbReference>
<proteinExistence type="predicted"/>
<dbReference type="EMBL" id="AYXT01000010">
    <property type="protein sequence ID" value="ETF01519.1"/>
    <property type="molecule type" value="Genomic_DNA"/>
</dbReference>
<feature type="transmembrane region" description="Helical" evidence="1">
    <location>
        <begin position="133"/>
        <end position="152"/>
    </location>
</feature>
<dbReference type="Proteomes" id="UP000018733">
    <property type="component" value="Unassembled WGS sequence"/>
</dbReference>